<keyword evidence="3" id="KW-1185">Reference proteome</keyword>
<dbReference type="PROSITE" id="PS50987">
    <property type="entry name" value="HTH_ARSR_2"/>
    <property type="match status" value="1"/>
</dbReference>
<dbReference type="InterPro" id="IPR011991">
    <property type="entry name" value="ArsR-like_HTH"/>
</dbReference>
<gene>
    <name evidence="2" type="ORF">ACFQGB_18690</name>
</gene>
<evidence type="ECO:0000313" key="2">
    <source>
        <dbReference type="EMBL" id="MFC6954900.1"/>
    </source>
</evidence>
<accession>A0ABD5VHS5</accession>
<dbReference type="EMBL" id="JBHSXN010000004">
    <property type="protein sequence ID" value="MFC6954900.1"/>
    <property type="molecule type" value="Genomic_DNA"/>
</dbReference>
<dbReference type="RefSeq" id="WP_336351842.1">
    <property type="nucleotide sequence ID" value="NZ_JAZAQL010000004.1"/>
</dbReference>
<dbReference type="SUPFAM" id="SSF46785">
    <property type="entry name" value="Winged helix' DNA-binding domain"/>
    <property type="match status" value="1"/>
</dbReference>
<dbReference type="AlphaFoldDB" id="A0ABD5VHS5"/>
<organism evidence="2 3">
    <name type="scientific">Halorubellus litoreus</name>
    <dbReference type="NCBI Taxonomy" id="755308"/>
    <lineage>
        <taxon>Archaea</taxon>
        <taxon>Methanobacteriati</taxon>
        <taxon>Methanobacteriota</taxon>
        <taxon>Stenosarchaea group</taxon>
        <taxon>Halobacteria</taxon>
        <taxon>Halobacteriales</taxon>
        <taxon>Halorubellaceae</taxon>
        <taxon>Halorubellus</taxon>
    </lineage>
</organism>
<dbReference type="InterPro" id="IPR036388">
    <property type="entry name" value="WH-like_DNA-bd_sf"/>
</dbReference>
<dbReference type="CDD" id="cd00090">
    <property type="entry name" value="HTH_ARSR"/>
    <property type="match status" value="1"/>
</dbReference>
<dbReference type="Pfam" id="PF12840">
    <property type="entry name" value="HTH_20"/>
    <property type="match status" value="1"/>
</dbReference>
<dbReference type="Gene3D" id="1.10.10.10">
    <property type="entry name" value="Winged helix-like DNA-binding domain superfamily/Winged helix DNA-binding domain"/>
    <property type="match status" value="1"/>
</dbReference>
<dbReference type="Proteomes" id="UP001596395">
    <property type="component" value="Unassembled WGS sequence"/>
</dbReference>
<evidence type="ECO:0000259" key="1">
    <source>
        <dbReference type="PROSITE" id="PS50987"/>
    </source>
</evidence>
<feature type="domain" description="HTH arsR-type" evidence="1">
    <location>
        <begin position="1"/>
        <end position="89"/>
    </location>
</feature>
<sequence>MQRLLGSDARAELVTAFLSRPGKELSVSEVADLADVDRASVYRHVDTLVDVGLVKEVEGGSGRSFRLQMDDELTQSLGKSHQLLVQRSQAVSPPDSEEAIQSEDSLESLLPGPLTVDLLRQLLKGSQAFRRGVITLAQECYGDTDQDDTGVKTTLGNVSSNLGAAQSLKSRINS</sequence>
<name>A0ABD5VHS5_9EURY</name>
<proteinExistence type="predicted"/>
<reference evidence="2 3" key="1">
    <citation type="journal article" date="2019" name="Int. J. Syst. Evol. Microbiol.">
        <title>The Global Catalogue of Microorganisms (GCM) 10K type strain sequencing project: providing services to taxonomists for standard genome sequencing and annotation.</title>
        <authorList>
            <consortium name="The Broad Institute Genomics Platform"/>
            <consortium name="The Broad Institute Genome Sequencing Center for Infectious Disease"/>
            <person name="Wu L."/>
            <person name="Ma J."/>
        </authorList>
    </citation>
    <scope>NUCLEOTIDE SEQUENCE [LARGE SCALE GENOMIC DNA]</scope>
    <source>
        <strain evidence="2 3">GX26</strain>
    </source>
</reference>
<dbReference type="SMART" id="SM00418">
    <property type="entry name" value="HTH_ARSR"/>
    <property type="match status" value="1"/>
</dbReference>
<dbReference type="InterPro" id="IPR036390">
    <property type="entry name" value="WH_DNA-bd_sf"/>
</dbReference>
<comment type="caution">
    <text evidence="2">The sequence shown here is derived from an EMBL/GenBank/DDBJ whole genome shotgun (WGS) entry which is preliminary data.</text>
</comment>
<protein>
    <submittedName>
        <fullName evidence="2">Winged helix-turn-helix domain-containing protein</fullName>
    </submittedName>
</protein>
<dbReference type="InterPro" id="IPR001845">
    <property type="entry name" value="HTH_ArsR_DNA-bd_dom"/>
</dbReference>
<evidence type="ECO:0000313" key="3">
    <source>
        <dbReference type="Proteomes" id="UP001596395"/>
    </source>
</evidence>